<feature type="domain" description="HTH lacI-type" evidence="5">
    <location>
        <begin position="4"/>
        <end position="71"/>
    </location>
</feature>
<dbReference type="PANTHER" id="PTHR30146:SF148">
    <property type="entry name" value="HTH-TYPE TRANSCRIPTIONAL REPRESSOR PURR-RELATED"/>
    <property type="match status" value="1"/>
</dbReference>
<keyword evidence="3 6" id="KW-0238">DNA-binding</keyword>
<name>A0ABW2F7H7_9BACL</name>
<keyword evidence="2" id="KW-0805">Transcription regulation</keyword>
<dbReference type="Pfam" id="PF00356">
    <property type="entry name" value="LacI"/>
    <property type="match status" value="1"/>
</dbReference>
<evidence type="ECO:0000313" key="6">
    <source>
        <dbReference type="EMBL" id="MFC7147840.1"/>
    </source>
</evidence>
<evidence type="ECO:0000313" key="7">
    <source>
        <dbReference type="Proteomes" id="UP001596378"/>
    </source>
</evidence>
<dbReference type="Pfam" id="PF13377">
    <property type="entry name" value="Peripla_BP_3"/>
    <property type="match status" value="1"/>
</dbReference>
<dbReference type="Proteomes" id="UP001596378">
    <property type="component" value="Unassembled WGS sequence"/>
</dbReference>
<dbReference type="SUPFAM" id="SSF47413">
    <property type="entry name" value="lambda repressor-like DNA-binding domains"/>
    <property type="match status" value="1"/>
</dbReference>
<dbReference type="RefSeq" id="WP_378047982.1">
    <property type="nucleotide sequence ID" value="NZ_JBHMDN010000016.1"/>
</dbReference>
<dbReference type="InterPro" id="IPR046335">
    <property type="entry name" value="LacI/GalR-like_sensor"/>
</dbReference>
<evidence type="ECO:0000256" key="3">
    <source>
        <dbReference type="ARBA" id="ARBA00023125"/>
    </source>
</evidence>
<dbReference type="Gene3D" id="3.40.50.2300">
    <property type="match status" value="2"/>
</dbReference>
<dbReference type="InterPro" id="IPR000843">
    <property type="entry name" value="HTH_LacI"/>
</dbReference>
<comment type="caution">
    <text evidence="6">The sequence shown here is derived from an EMBL/GenBank/DDBJ whole genome shotgun (WGS) entry which is preliminary data.</text>
</comment>
<dbReference type="InterPro" id="IPR010982">
    <property type="entry name" value="Lambda_DNA-bd_dom_sf"/>
</dbReference>
<organism evidence="6 7">
    <name type="scientific">Cohnella cellulosilytica</name>
    <dbReference type="NCBI Taxonomy" id="986710"/>
    <lineage>
        <taxon>Bacteria</taxon>
        <taxon>Bacillati</taxon>
        <taxon>Bacillota</taxon>
        <taxon>Bacilli</taxon>
        <taxon>Bacillales</taxon>
        <taxon>Paenibacillaceae</taxon>
        <taxon>Cohnella</taxon>
    </lineage>
</organism>
<dbReference type="CDD" id="cd01392">
    <property type="entry name" value="HTH_LacI"/>
    <property type="match status" value="1"/>
</dbReference>
<dbReference type="GO" id="GO:0003677">
    <property type="term" value="F:DNA binding"/>
    <property type="evidence" value="ECO:0007669"/>
    <property type="project" value="UniProtKB-KW"/>
</dbReference>
<evidence type="ECO:0000256" key="2">
    <source>
        <dbReference type="ARBA" id="ARBA00023015"/>
    </source>
</evidence>
<keyword evidence="4" id="KW-0804">Transcription</keyword>
<dbReference type="Gene3D" id="1.10.260.40">
    <property type="entry name" value="lambda repressor-like DNA-binding domains"/>
    <property type="match status" value="1"/>
</dbReference>
<evidence type="ECO:0000256" key="4">
    <source>
        <dbReference type="ARBA" id="ARBA00023163"/>
    </source>
</evidence>
<keyword evidence="1" id="KW-0678">Repressor</keyword>
<dbReference type="EMBL" id="JBHTAI010000002">
    <property type="protein sequence ID" value="MFC7147840.1"/>
    <property type="molecule type" value="Genomic_DNA"/>
</dbReference>
<dbReference type="InterPro" id="IPR028082">
    <property type="entry name" value="Peripla_BP_I"/>
</dbReference>
<dbReference type="SUPFAM" id="SSF53822">
    <property type="entry name" value="Periplasmic binding protein-like I"/>
    <property type="match status" value="1"/>
</dbReference>
<evidence type="ECO:0000259" key="5">
    <source>
        <dbReference type="PROSITE" id="PS50932"/>
    </source>
</evidence>
<protein>
    <submittedName>
        <fullName evidence="6">LacI family DNA-binding transcriptional regulator</fullName>
    </submittedName>
</protein>
<gene>
    <name evidence="6" type="ORF">ACFQMJ_04760</name>
</gene>
<accession>A0ABW2F7H7</accession>
<dbReference type="PANTHER" id="PTHR30146">
    <property type="entry name" value="LACI-RELATED TRANSCRIPTIONAL REPRESSOR"/>
    <property type="match status" value="1"/>
</dbReference>
<dbReference type="PROSITE" id="PS50932">
    <property type="entry name" value="HTH_LACI_2"/>
    <property type="match status" value="1"/>
</dbReference>
<reference evidence="7" key="1">
    <citation type="journal article" date="2019" name="Int. J. Syst. Evol. Microbiol.">
        <title>The Global Catalogue of Microorganisms (GCM) 10K type strain sequencing project: providing services to taxonomists for standard genome sequencing and annotation.</title>
        <authorList>
            <consortium name="The Broad Institute Genomics Platform"/>
            <consortium name="The Broad Institute Genome Sequencing Center for Infectious Disease"/>
            <person name="Wu L."/>
            <person name="Ma J."/>
        </authorList>
    </citation>
    <scope>NUCLEOTIDE SEQUENCE [LARGE SCALE GENOMIC DNA]</scope>
    <source>
        <strain evidence="7">KCTC 12907</strain>
    </source>
</reference>
<keyword evidence="7" id="KW-1185">Reference proteome</keyword>
<evidence type="ECO:0000256" key="1">
    <source>
        <dbReference type="ARBA" id="ARBA00022491"/>
    </source>
</evidence>
<dbReference type="SMART" id="SM00354">
    <property type="entry name" value="HTH_LACI"/>
    <property type="match status" value="1"/>
</dbReference>
<proteinExistence type="predicted"/>
<sequence length="352" mass="39217">MTKVTQQDIANALNISRITVSKALNGGSGVREESRRHILAKAQEMGYQLPAKVQEALGESSNAPSARKLISLFTLSGGNTGSFWSKVVDGMVNVLVSQGYDMNICFLELKEHETVVLPGNFLPDLTDGIVTLGNFERGHIEKIKELGLPVVSVDTVTDANEYRLMVDTIMLCNEQPITEIASRLIRDGHRKIGYVGEKHTCRSFRERWLGFRRAMEKAELPIDLAYCFISEGSRSLTAEAIVEGIRKMEVYPTAFVCANDFAAVNVIQALREKGLRVPDDIAVSGFDNVSEAQLLDITSVDSFKTELGMRAAEEIIWRIGHPERPYEMIRTPTRVVYRGSTNWTNKESEDIT</sequence>